<proteinExistence type="predicted"/>
<dbReference type="RefSeq" id="WP_157321562.1">
    <property type="nucleotide sequence ID" value="NZ_BMFX01000015.1"/>
</dbReference>
<dbReference type="AlphaFoldDB" id="A0A7K1UGD4"/>
<dbReference type="EMBL" id="WRPM01000027">
    <property type="protein sequence ID" value="MVT25535.1"/>
    <property type="molecule type" value="Genomic_DNA"/>
</dbReference>
<dbReference type="Gene3D" id="1.10.260.40">
    <property type="entry name" value="lambda repressor-like DNA-binding domains"/>
    <property type="match status" value="1"/>
</dbReference>
<feature type="domain" description="HTH cro/C1-type" evidence="1">
    <location>
        <begin position="14"/>
        <end position="68"/>
    </location>
</feature>
<dbReference type="InterPro" id="IPR001387">
    <property type="entry name" value="Cro/C1-type_HTH"/>
</dbReference>
<dbReference type="OrthoDB" id="4930438at2"/>
<dbReference type="PROSITE" id="PS50943">
    <property type="entry name" value="HTH_CROC1"/>
    <property type="match status" value="1"/>
</dbReference>
<reference evidence="2 3" key="1">
    <citation type="submission" date="2019-12" db="EMBL/GenBank/DDBJ databases">
        <title>Nesterenkonia muleiensis sp. nov., a novel actinobacterium isolated from sap of Populus euphratica.</title>
        <authorList>
            <person name="Wang R."/>
        </authorList>
    </citation>
    <scope>NUCLEOTIDE SEQUENCE [LARGE SCALE GENOMIC DNA]</scope>
    <source>
        <strain evidence="2 3">F10</strain>
    </source>
</reference>
<dbReference type="SMART" id="SM00530">
    <property type="entry name" value="HTH_XRE"/>
    <property type="match status" value="1"/>
</dbReference>
<dbReference type="GO" id="GO:0003677">
    <property type="term" value="F:DNA binding"/>
    <property type="evidence" value="ECO:0007669"/>
    <property type="project" value="InterPro"/>
</dbReference>
<evidence type="ECO:0000259" key="1">
    <source>
        <dbReference type="PROSITE" id="PS50943"/>
    </source>
</evidence>
<evidence type="ECO:0000313" key="2">
    <source>
        <dbReference type="EMBL" id="MVT25535.1"/>
    </source>
</evidence>
<evidence type="ECO:0000313" key="3">
    <source>
        <dbReference type="Proteomes" id="UP000460157"/>
    </source>
</evidence>
<name>A0A7K1UGD4_9MICC</name>
<organism evidence="2 3">
    <name type="scientific">Nesterenkonia alkaliphila</name>
    <dbReference type="NCBI Taxonomy" id="1463631"/>
    <lineage>
        <taxon>Bacteria</taxon>
        <taxon>Bacillati</taxon>
        <taxon>Actinomycetota</taxon>
        <taxon>Actinomycetes</taxon>
        <taxon>Micrococcales</taxon>
        <taxon>Micrococcaceae</taxon>
        <taxon>Nesterenkonia</taxon>
    </lineage>
</organism>
<dbReference type="SUPFAM" id="SSF47413">
    <property type="entry name" value="lambda repressor-like DNA-binding domains"/>
    <property type="match status" value="1"/>
</dbReference>
<dbReference type="Pfam" id="PF01381">
    <property type="entry name" value="HTH_3"/>
    <property type="match status" value="1"/>
</dbReference>
<comment type="caution">
    <text evidence="2">The sequence shown here is derived from an EMBL/GenBank/DDBJ whole genome shotgun (WGS) entry which is preliminary data.</text>
</comment>
<dbReference type="Proteomes" id="UP000460157">
    <property type="component" value="Unassembled WGS sequence"/>
</dbReference>
<gene>
    <name evidence="2" type="ORF">GNZ21_04020</name>
</gene>
<dbReference type="InterPro" id="IPR010982">
    <property type="entry name" value="Lambda_DNA-bd_dom_sf"/>
</dbReference>
<keyword evidence="3" id="KW-1185">Reference proteome</keyword>
<dbReference type="CDD" id="cd00093">
    <property type="entry name" value="HTH_XRE"/>
    <property type="match status" value="1"/>
</dbReference>
<sequence length="93" mass="10372">MKQVRNLRELGAIIRHKRVDLGMTQAQLSSKAGVSRRWLIALETADATSPDASKIFDTLRALNLALAIDEPQAQRKLNPEAEAAMRALEEFDE</sequence>
<protein>
    <submittedName>
        <fullName evidence="2">Helix-turn-helix domain-containing protein</fullName>
    </submittedName>
</protein>
<accession>A0A7K1UGD4</accession>